<evidence type="ECO:0000313" key="4">
    <source>
        <dbReference type="Proteomes" id="UP000030151"/>
    </source>
</evidence>
<feature type="region of interest" description="Disordered" evidence="1">
    <location>
        <begin position="105"/>
        <end position="126"/>
    </location>
</feature>
<feature type="chain" id="PRO_5001991747" description="IDI-3 protein" evidence="2">
    <location>
        <begin position="19"/>
        <end position="183"/>
    </location>
</feature>
<dbReference type="HOGENOM" id="CLU_102253_0_0_1"/>
<sequence>MLTKSLLAFASLAISALACTPPPGSGFAKAAPPTSLFIYNVGTGAITPSTAALVNKSTNNGGQDRTTLMTFNDPSGGTSNNCMIFFDPNDPSLTASGSRKLDLFSSNSPAPPGGSPGWGPPGNQRNNQLVRWTVAPGLVTTDATYGSLTFACNSLNNAGFEIVGVYDTDTVTYKTFGVCVAYN</sequence>
<dbReference type="PROSITE" id="PS51257">
    <property type="entry name" value="PROKAR_LIPOPROTEIN"/>
    <property type="match status" value="1"/>
</dbReference>
<name>A0A0A1URA4_9HYPO</name>
<proteinExistence type="predicted"/>
<organism evidence="3 4">
    <name type="scientific">Metarhizium robertsii</name>
    <dbReference type="NCBI Taxonomy" id="568076"/>
    <lineage>
        <taxon>Eukaryota</taxon>
        <taxon>Fungi</taxon>
        <taxon>Dikarya</taxon>
        <taxon>Ascomycota</taxon>
        <taxon>Pezizomycotina</taxon>
        <taxon>Sordariomycetes</taxon>
        <taxon>Hypocreomycetidae</taxon>
        <taxon>Hypocreales</taxon>
        <taxon>Clavicipitaceae</taxon>
        <taxon>Metarhizium</taxon>
    </lineage>
</organism>
<gene>
    <name evidence="3" type="ORF">X797_008466</name>
</gene>
<evidence type="ECO:0000256" key="1">
    <source>
        <dbReference type="SAM" id="MobiDB-lite"/>
    </source>
</evidence>
<dbReference type="OrthoDB" id="5356630at2759"/>
<evidence type="ECO:0000313" key="3">
    <source>
        <dbReference type="EMBL" id="EXU98518.1"/>
    </source>
</evidence>
<dbReference type="AlphaFoldDB" id="A0A0A1URA4"/>
<dbReference type="Proteomes" id="UP000030151">
    <property type="component" value="Unassembled WGS sequence"/>
</dbReference>
<dbReference type="EMBL" id="JELW01000026">
    <property type="protein sequence ID" value="EXU98518.1"/>
    <property type="molecule type" value="Genomic_DNA"/>
</dbReference>
<evidence type="ECO:0000256" key="2">
    <source>
        <dbReference type="SAM" id="SignalP"/>
    </source>
</evidence>
<comment type="caution">
    <text evidence="3">The sequence shown here is derived from an EMBL/GenBank/DDBJ whole genome shotgun (WGS) entry which is preliminary data.</text>
</comment>
<feature type="signal peptide" evidence="2">
    <location>
        <begin position="1"/>
        <end position="18"/>
    </location>
</feature>
<evidence type="ECO:0008006" key="5">
    <source>
        <dbReference type="Google" id="ProtNLM"/>
    </source>
</evidence>
<protein>
    <recommendedName>
        <fullName evidence="5">IDI-3 protein</fullName>
    </recommendedName>
</protein>
<reference evidence="3 4" key="1">
    <citation type="submission" date="2014-02" db="EMBL/GenBank/DDBJ databases">
        <title>The genome sequence of the entomopathogenic fungus Metarhizium robertsii ARSEF 2575.</title>
        <authorList>
            <person name="Giuliano Garisto Donzelli B."/>
            <person name="Roe B.A."/>
            <person name="Macmil S.L."/>
            <person name="Krasnoff S.B."/>
            <person name="Gibson D.M."/>
        </authorList>
    </citation>
    <scope>NUCLEOTIDE SEQUENCE [LARGE SCALE GENOMIC DNA]</scope>
    <source>
        <strain evidence="3 4">ARSEF 2575</strain>
    </source>
</reference>
<keyword evidence="2" id="KW-0732">Signal</keyword>
<accession>A0A0A1URA4</accession>